<evidence type="ECO:0000259" key="2">
    <source>
        <dbReference type="PROSITE" id="PS50887"/>
    </source>
</evidence>
<evidence type="ECO:0000313" key="4">
    <source>
        <dbReference type="Proteomes" id="UP000681340"/>
    </source>
</evidence>
<keyword evidence="1" id="KW-1133">Transmembrane helix</keyword>
<feature type="transmembrane region" description="Helical" evidence="1">
    <location>
        <begin position="45"/>
        <end position="63"/>
    </location>
</feature>
<keyword evidence="4" id="KW-1185">Reference proteome</keyword>
<feature type="transmembrane region" description="Helical" evidence="1">
    <location>
        <begin position="70"/>
        <end position="89"/>
    </location>
</feature>
<feature type="transmembrane region" description="Helical" evidence="1">
    <location>
        <begin position="124"/>
        <end position="142"/>
    </location>
</feature>
<gene>
    <name evidence="3" type="ORF">Aau02nite_50410</name>
</gene>
<dbReference type="InterPro" id="IPR043128">
    <property type="entry name" value="Rev_trsase/Diguanyl_cyclase"/>
</dbReference>
<protein>
    <recommendedName>
        <fullName evidence="2">GGDEF domain-containing protein</fullName>
    </recommendedName>
</protein>
<feature type="transmembrane region" description="Helical" evidence="1">
    <location>
        <begin position="148"/>
        <end position="169"/>
    </location>
</feature>
<dbReference type="Pfam" id="PF00990">
    <property type="entry name" value="GGDEF"/>
    <property type="match status" value="1"/>
</dbReference>
<feature type="transmembrane region" description="Helical" evidence="1">
    <location>
        <begin position="95"/>
        <end position="117"/>
    </location>
</feature>
<dbReference type="AlphaFoldDB" id="A0A919VN39"/>
<dbReference type="Proteomes" id="UP000681340">
    <property type="component" value="Unassembled WGS sequence"/>
</dbReference>
<comment type="caution">
    <text evidence="3">The sequence shown here is derived from an EMBL/GenBank/DDBJ whole genome shotgun (WGS) entry which is preliminary data.</text>
</comment>
<dbReference type="CDD" id="cd01949">
    <property type="entry name" value="GGDEF"/>
    <property type="match status" value="1"/>
</dbReference>
<proteinExistence type="predicted"/>
<dbReference type="SMART" id="SM00267">
    <property type="entry name" value="GGDEF"/>
    <property type="match status" value="1"/>
</dbReference>
<name>A0A919VN39_9ACTN</name>
<dbReference type="Gene3D" id="3.30.70.270">
    <property type="match status" value="1"/>
</dbReference>
<dbReference type="InterPro" id="IPR029787">
    <property type="entry name" value="Nucleotide_cyclase"/>
</dbReference>
<feature type="domain" description="GGDEF" evidence="2">
    <location>
        <begin position="345"/>
        <end position="477"/>
    </location>
</feature>
<keyword evidence="1" id="KW-0472">Membrane</keyword>
<keyword evidence="1" id="KW-0812">Transmembrane</keyword>
<dbReference type="PROSITE" id="PS50887">
    <property type="entry name" value="GGDEF"/>
    <property type="match status" value="1"/>
</dbReference>
<reference evidence="3" key="1">
    <citation type="submission" date="2021-03" db="EMBL/GenBank/DDBJ databases">
        <title>Whole genome shotgun sequence of Actinoplanes auranticolor NBRC 12245.</title>
        <authorList>
            <person name="Komaki H."/>
            <person name="Tamura T."/>
        </authorList>
    </citation>
    <scope>NUCLEOTIDE SEQUENCE</scope>
    <source>
        <strain evidence="3">NBRC 12245</strain>
    </source>
</reference>
<dbReference type="NCBIfam" id="TIGR00254">
    <property type="entry name" value="GGDEF"/>
    <property type="match status" value="1"/>
</dbReference>
<evidence type="ECO:0000256" key="1">
    <source>
        <dbReference type="SAM" id="Phobius"/>
    </source>
</evidence>
<evidence type="ECO:0000313" key="3">
    <source>
        <dbReference type="EMBL" id="GIM72324.1"/>
    </source>
</evidence>
<sequence>MTVTRIRQLLPAGNLDRTRLAATALGCLGLAAALAQVGNEYRSPGWHRASFLAIVLVMAAVVLTHLRGRAPWWDAVTLPVLITVGGAGLRDPLATIGLSFAVALGLSLYGPTGLWVLRTVGTFAAIPVAVAISPISLGRVISWHSPTVLGMLPMLALMSAMMRGIYLALRHQERVSARDAVLAQTGSRMISLTEVTAVRRLGVEAANAIVALTPGVAMVILRRDERGLFVKAVAGLPESLLDRTVPESVVTGPAGLEELAPGFRHWRVETFSADLHLLVGGRNPVAEDVVAAFRTVSNQVVLGEAACVSHAELDHRAHHDHLTGLPTRDKFFRELDAATAAGTPGSVALLLIDLDDFKAVNDTYGHAAGDELLVELAGRIVRAGGPGSVAARLGGDEFALLLTGLGGPGDADATARTVSAAIVAPARLTDATVTVGASIGIAAATAGCTAGELTRHADVAMYAAKAHGKNRVERYDPERLQPA</sequence>
<dbReference type="InterPro" id="IPR000160">
    <property type="entry name" value="GGDEF_dom"/>
</dbReference>
<accession>A0A919VN39</accession>
<dbReference type="SUPFAM" id="SSF55073">
    <property type="entry name" value="Nucleotide cyclase"/>
    <property type="match status" value="1"/>
</dbReference>
<organism evidence="3 4">
    <name type="scientific">Actinoplanes auranticolor</name>
    <dbReference type="NCBI Taxonomy" id="47988"/>
    <lineage>
        <taxon>Bacteria</taxon>
        <taxon>Bacillati</taxon>
        <taxon>Actinomycetota</taxon>
        <taxon>Actinomycetes</taxon>
        <taxon>Micromonosporales</taxon>
        <taxon>Micromonosporaceae</taxon>
        <taxon>Actinoplanes</taxon>
    </lineage>
</organism>
<dbReference type="EMBL" id="BOQL01000041">
    <property type="protein sequence ID" value="GIM72324.1"/>
    <property type="molecule type" value="Genomic_DNA"/>
</dbReference>
<dbReference type="PANTHER" id="PTHR44757">
    <property type="entry name" value="DIGUANYLATE CYCLASE DGCP"/>
    <property type="match status" value="1"/>
</dbReference>
<dbReference type="InterPro" id="IPR052155">
    <property type="entry name" value="Biofilm_reg_signaling"/>
</dbReference>
<dbReference type="PANTHER" id="PTHR44757:SF2">
    <property type="entry name" value="BIOFILM ARCHITECTURE MAINTENANCE PROTEIN MBAA"/>
    <property type="match status" value="1"/>
</dbReference>